<dbReference type="InterPro" id="IPR011009">
    <property type="entry name" value="Kinase-like_dom_sf"/>
</dbReference>
<evidence type="ECO:0000256" key="1">
    <source>
        <dbReference type="ARBA" id="ARBA00022614"/>
    </source>
</evidence>
<dbReference type="GO" id="GO:0033612">
    <property type="term" value="F:receptor serine/threonine kinase binding"/>
    <property type="evidence" value="ECO:0007669"/>
    <property type="project" value="TreeGrafter"/>
</dbReference>
<dbReference type="Pfam" id="PF00069">
    <property type="entry name" value="Pkinase"/>
    <property type="match status" value="1"/>
</dbReference>
<dbReference type="PANTHER" id="PTHR48056">
    <property type="entry name" value="LRR RECEPTOR-LIKE SERINE/THREONINE-PROTEIN KINASE-RELATED"/>
    <property type="match status" value="1"/>
</dbReference>
<evidence type="ECO:0000256" key="3">
    <source>
        <dbReference type="ARBA" id="ARBA00023180"/>
    </source>
</evidence>
<dbReference type="GO" id="GO:0005524">
    <property type="term" value="F:ATP binding"/>
    <property type="evidence" value="ECO:0007669"/>
    <property type="project" value="InterPro"/>
</dbReference>
<name>A0AAW2JB60_9LAMI</name>
<organism evidence="5">
    <name type="scientific">Sesamum calycinum</name>
    <dbReference type="NCBI Taxonomy" id="2727403"/>
    <lineage>
        <taxon>Eukaryota</taxon>
        <taxon>Viridiplantae</taxon>
        <taxon>Streptophyta</taxon>
        <taxon>Embryophyta</taxon>
        <taxon>Tracheophyta</taxon>
        <taxon>Spermatophyta</taxon>
        <taxon>Magnoliopsida</taxon>
        <taxon>eudicotyledons</taxon>
        <taxon>Gunneridae</taxon>
        <taxon>Pentapetalae</taxon>
        <taxon>asterids</taxon>
        <taxon>lamiids</taxon>
        <taxon>Lamiales</taxon>
        <taxon>Pedaliaceae</taxon>
        <taxon>Sesamum</taxon>
    </lineage>
</organism>
<dbReference type="GO" id="GO:0004672">
    <property type="term" value="F:protein kinase activity"/>
    <property type="evidence" value="ECO:0007669"/>
    <property type="project" value="InterPro"/>
</dbReference>
<reference evidence="5" key="2">
    <citation type="journal article" date="2024" name="Plant">
        <title>Genomic evolution and insights into agronomic trait innovations of Sesamum species.</title>
        <authorList>
            <person name="Miao H."/>
            <person name="Wang L."/>
            <person name="Qu L."/>
            <person name="Liu H."/>
            <person name="Sun Y."/>
            <person name="Le M."/>
            <person name="Wang Q."/>
            <person name="Wei S."/>
            <person name="Zheng Y."/>
            <person name="Lin W."/>
            <person name="Duan Y."/>
            <person name="Cao H."/>
            <person name="Xiong S."/>
            <person name="Wang X."/>
            <person name="Wei L."/>
            <person name="Li C."/>
            <person name="Ma Q."/>
            <person name="Ju M."/>
            <person name="Zhao R."/>
            <person name="Li G."/>
            <person name="Mu C."/>
            <person name="Tian Q."/>
            <person name="Mei H."/>
            <person name="Zhang T."/>
            <person name="Gao T."/>
            <person name="Zhang H."/>
        </authorList>
    </citation>
    <scope>NUCLEOTIDE SEQUENCE</scope>
    <source>
        <strain evidence="5">KEN8</strain>
    </source>
</reference>
<evidence type="ECO:0000259" key="4">
    <source>
        <dbReference type="PROSITE" id="PS50011"/>
    </source>
</evidence>
<feature type="non-terminal residue" evidence="5">
    <location>
        <position position="82"/>
    </location>
</feature>
<gene>
    <name evidence="5" type="ORF">Scaly_2619700</name>
</gene>
<dbReference type="InterPro" id="IPR000719">
    <property type="entry name" value="Prot_kinase_dom"/>
</dbReference>
<sequence>MPPILHRDVKTHNILLGDRYEPCLADFGLARFLEDETGSFSAYPQFAGSYGYFALLETSSDSCTDDLYHMFDKSWGLIHVKS</sequence>
<dbReference type="SUPFAM" id="SSF56112">
    <property type="entry name" value="Protein kinase-like (PK-like)"/>
    <property type="match status" value="1"/>
</dbReference>
<dbReference type="PANTHER" id="PTHR48056:SF43">
    <property type="entry name" value="LRR RECEPTOR-LIKE SERINE_THREONINE-PROTEIN KINASE"/>
    <property type="match status" value="1"/>
</dbReference>
<keyword evidence="5" id="KW-0675">Receptor</keyword>
<dbReference type="InterPro" id="IPR008271">
    <property type="entry name" value="Ser/Thr_kinase_AS"/>
</dbReference>
<dbReference type="InterPro" id="IPR050647">
    <property type="entry name" value="Plant_LRR-RLKs"/>
</dbReference>
<proteinExistence type="predicted"/>
<feature type="domain" description="Protein kinase" evidence="4">
    <location>
        <begin position="1"/>
        <end position="82"/>
    </location>
</feature>
<keyword evidence="5" id="KW-0808">Transferase</keyword>
<comment type="caution">
    <text evidence="5">The sequence shown here is derived from an EMBL/GenBank/DDBJ whole genome shotgun (WGS) entry which is preliminary data.</text>
</comment>
<accession>A0AAW2JB60</accession>
<protein>
    <submittedName>
        <fullName evidence="5">Leucine-rich repeat receptor-like serine/threonine-protein kinase BAM1</fullName>
    </submittedName>
</protein>
<reference evidence="5" key="1">
    <citation type="submission" date="2020-06" db="EMBL/GenBank/DDBJ databases">
        <authorList>
            <person name="Li T."/>
            <person name="Hu X."/>
            <person name="Zhang T."/>
            <person name="Song X."/>
            <person name="Zhang H."/>
            <person name="Dai N."/>
            <person name="Sheng W."/>
            <person name="Hou X."/>
            <person name="Wei L."/>
        </authorList>
    </citation>
    <scope>NUCLEOTIDE SEQUENCE</scope>
    <source>
        <strain evidence="5">KEN8</strain>
        <tissue evidence="5">Leaf</tissue>
    </source>
</reference>
<keyword evidence="3" id="KW-0325">Glycoprotein</keyword>
<evidence type="ECO:0000256" key="2">
    <source>
        <dbReference type="ARBA" id="ARBA00022737"/>
    </source>
</evidence>
<keyword evidence="2" id="KW-0677">Repeat</keyword>
<dbReference type="Gene3D" id="1.10.510.10">
    <property type="entry name" value="Transferase(Phosphotransferase) domain 1"/>
    <property type="match status" value="1"/>
</dbReference>
<dbReference type="EMBL" id="JACGWM010001546">
    <property type="protein sequence ID" value="KAL0291811.1"/>
    <property type="molecule type" value="Genomic_DNA"/>
</dbReference>
<keyword evidence="5" id="KW-0418">Kinase</keyword>
<dbReference type="PROSITE" id="PS50011">
    <property type="entry name" value="PROTEIN_KINASE_DOM"/>
    <property type="match status" value="1"/>
</dbReference>
<dbReference type="PROSITE" id="PS00108">
    <property type="entry name" value="PROTEIN_KINASE_ST"/>
    <property type="match status" value="1"/>
</dbReference>
<evidence type="ECO:0000313" key="5">
    <source>
        <dbReference type="EMBL" id="KAL0291811.1"/>
    </source>
</evidence>
<dbReference type="AlphaFoldDB" id="A0AAW2JB60"/>
<keyword evidence="1" id="KW-0433">Leucine-rich repeat</keyword>